<dbReference type="Proteomes" id="UP000294641">
    <property type="component" value="Unassembled WGS sequence"/>
</dbReference>
<evidence type="ECO:0000313" key="13">
    <source>
        <dbReference type="Proteomes" id="UP000294641"/>
    </source>
</evidence>
<dbReference type="HAMAP" id="MF_00024">
    <property type="entry name" value="CobD_CbiB"/>
    <property type="match status" value="1"/>
</dbReference>
<keyword evidence="8 9" id="KW-0472">Membrane</keyword>
<sequence>MILLYHMIATLLGFILDRIIGDPPHLPHPVRLIGNGISSLAKRLNIGNYRFQKGVLLTTIVVLTTASIVLVISVVTYQIHWSLYIIVQSIFIAIGLAQKSLQQAAMDVYTPLVTGDLKEARRKLSWIVGRDTDHLDEADITRGVVETVSENTSDGITAPLFYSVFFGATGVWAYKAINTLDSMVGYRNGKYEKFGTCSAKLDDVVNYIPSRLTGLCIVLFTKNFTTTSLNQRMKNWLKDAKKHPSPNSGYLEAATAYQLGIQLGGLNYYEGIASHRAEMGKPTVILNASHIQRTIEQMHIASSSFLTFMILIGGVIYYVTESWC</sequence>
<evidence type="ECO:0000256" key="7">
    <source>
        <dbReference type="ARBA" id="ARBA00022989"/>
    </source>
</evidence>
<dbReference type="NCBIfam" id="TIGR00380">
    <property type="entry name" value="cobal_cbiB"/>
    <property type="match status" value="1"/>
</dbReference>
<comment type="subcellular location">
    <subcellularLocation>
        <location evidence="1 9">Cell membrane</location>
        <topology evidence="1 9">Multi-pass membrane protein</topology>
    </subcellularLocation>
</comment>
<evidence type="ECO:0000256" key="2">
    <source>
        <dbReference type="ARBA" id="ARBA00004953"/>
    </source>
</evidence>
<evidence type="ECO:0000256" key="4">
    <source>
        <dbReference type="ARBA" id="ARBA00022475"/>
    </source>
</evidence>
<reference evidence="10 12" key="1">
    <citation type="submission" date="2018-06" db="EMBL/GenBank/DDBJ databases">
        <authorList>
            <consortium name="Pathogen Informatics"/>
            <person name="Doyle S."/>
        </authorList>
    </citation>
    <scope>NUCLEOTIDE SEQUENCE [LARGE SCALE GENOMIC DNA]</scope>
    <source>
        <strain evidence="10 12">NCTC10597</strain>
    </source>
</reference>
<dbReference type="Proteomes" id="UP000254330">
    <property type="component" value="Unassembled WGS sequence"/>
</dbReference>
<dbReference type="GO" id="GO:0048472">
    <property type="term" value="F:threonine-phosphate decarboxylase activity"/>
    <property type="evidence" value="ECO:0007669"/>
    <property type="project" value="InterPro"/>
</dbReference>
<feature type="transmembrane region" description="Helical" evidence="9">
    <location>
        <begin position="54"/>
        <end position="75"/>
    </location>
</feature>
<comment type="similarity">
    <text evidence="3 9">Belongs to the CobD/CbiB family.</text>
</comment>
<keyword evidence="6 9" id="KW-0812">Transmembrane</keyword>
<reference evidence="11 13" key="2">
    <citation type="submission" date="2019-03" db="EMBL/GenBank/DDBJ databases">
        <title>Genomic Encyclopedia of Type Strains, Phase IV (KMG-IV): sequencing the most valuable type-strain genomes for metagenomic binning, comparative biology and taxonomic classification.</title>
        <authorList>
            <person name="Goeker M."/>
        </authorList>
    </citation>
    <scope>NUCLEOTIDE SEQUENCE [LARGE SCALE GENOMIC DNA]</scope>
    <source>
        <strain evidence="11 13">DSM 20580</strain>
    </source>
</reference>
<accession>A0A8B4Q7H5</accession>
<protein>
    <recommendedName>
        <fullName evidence="9">Cobalamin biosynthesis protein CobD</fullName>
    </recommendedName>
</protein>
<keyword evidence="5 9" id="KW-0169">Cobalamin biosynthesis</keyword>
<name>A0A8B4Q7H5_9BACL</name>
<evidence type="ECO:0000256" key="3">
    <source>
        <dbReference type="ARBA" id="ARBA00006263"/>
    </source>
</evidence>
<dbReference type="UniPathway" id="UPA00148"/>
<evidence type="ECO:0000313" key="11">
    <source>
        <dbReference type="EMBL" id="TDR38315.1"/>
    </source>
</evidence>
<gene>
    <name evidence="9" type="primary">cobD</name>
    <name evidence="11" type="ORF">DFR61_11745</name>
    <name evidence="10" type="ORF">NCTC10597_00312</name>
</gene>
<keyword evidence="4 9" id="KW-1003">Cell membrane</keyword>
<dbReference type="Pfam" id="PF03186">
    <property type="entry name" value="CobD_Cbib"/>
    <property type="match status" value="1"/>
</dbReference>
<feature type="transmembrane region" description="Helical" evidence="9">
    <location>
        <begin position="81"/>
        <end position="97"/>
    </location>
</feature>
<evidence type="ECO:0000256" key="8">
    <source>
        <dbReference type="ARBA" id="ARBA00023136"/>
    </source>
</evidence>
<dbReference type="EMBL" id="SNZG01000017">
    <property type="protein sequence ID" value="TDR38315.1"/>
    <property type="molecule type" value="Genomic_DNA"/>
</dbReference>
<dbReference type="GO" id="GO:0009236">
    <property type="term" value="P:cobalamin biosynthetic process"/>
    <property type="evidence" value="ECO:0007669"/>
    <property type="project" value="UniProtKB-UniRule"/>
</dbReference>
<comment type="caution">
    <text evidence="10">The sequence shown here is derived from an EMBL/GenBank/DDBJ whole genome shotgun (WGS) entry which is preliminary data.</text>
</comment>
<dbReference type="EMBL" id="UGNP01000001">
    <property type="protein sequence ID" value="STX08646.1"/>
    <property type="molecule type" value="Genomic_DNA"/>
</dbReference>
<evidence type="ECO:0000256" key="5">
    <source>
        <dbReference type="ARBA" id="ARBA00022573"/>
    </source>
</evidence>
<dbReference type="PANTHER" id="PTHR34308">
    <property type="entry name" value="COBALAMIN BIOSYNTHESIS PROTEIN CBIB"/>
    <property type="match status" value="1"/>
</dbReference>
<evidence type="ECO:0000256" key="1">
    <source>
        <dbReference type="ARBA" id="ARBA00004651"/>
    </source>
</evidence>
<evidence type="ECO:0000313" key="10">
    <source>
        <dbReference type="EMBL" id="STX08646.1"/>
    </source>
</evidence>
<proteinExistence type="inferred from homology"/>
<dbReference type="OrthoDB" id="9811967at2"/>
<evidence type="ECO:0000256" key="6">
    <source>
        <dbReference type="ARBA" id="ARBA00022692"/>
    </source>
</evidence>
<keyword evidence="13" id="KW-1185">Reference proteome</keyword>
<comment type="function">
    <text evidence="9">Converts cobyric acid to cobinamide by the addition of aminopropanol on the F carboxylic group.</text>
</comment>
<evidence type="ECO:0000313" key="12">
    <source>
        <dbReference type="Proteomes" id="UP000254330"/>
    </source>
</evidence>
<dbReference type="InterPro" id="IPR004485">
    <property type="entry name" value="Cobalamin_biosynth_CobD/CbiB"/>
</dbReference>
<dbReference type="GO" id="GO:0005886">
    <property type="term" value="C:plasma membrane"/>
    <property type="evidence" value="ECO:0007669"/>
    <property type="project" value="UniProtKB-SubCell"/>
</dbReference>
<comment type="pathway">
    <text evidence="2 9">Cofactor biosynthesis; adenosylcobalamin biosynthesis.</text>
</comment>
<dbReference type="PANTHER" id="PTHR34308:SF1">
    <property type="entry name" value="COBALAMIN BIOSYNTHESIS PROTEIN CBIB"/>
    <property type="match status" value="1"/>
</dbReference>
<organism evidence="10 12">
    <name type="scientific">Kurthia zopfii</name>
    <dbReference type="NCBI Taxonomy" id="1650"/>
    <lineage>
        <taxon>Bacteria</taxon>
        <taxon>Bacillati</taxon>
        <taxon>Bacillota</taxon>
        <taxon>Bacilli</taxon>
        <taxon>Bacillales</taxon>
        <taxon>Caryophanaceae</taxon>
        <taxon>Kurthia</taxon>
    </lineage>
</organism>
<dbReference type="RefSeq" id="WP_109349683.1">
    <property type="nucleotide sequence ID" value="NZ_BJUE01000012.1"/>
</dbReference>
<comment type="caution">
    <text evidence="9">Lacks conserved residue(s) required for the propagation of feature annotation.</text>
</comment>
<dbReference type="GO" id="GO:0015420">
    <property type="term" value="F:ABC-type vitamin B12 transporter activity"/>
    <property type="evidence" value="ECO:0007669"/>
    <property type="project" value="UniProtKB-UniRule"/>
</dbReference>
<dbReference type="AlphaFoldDB" id="A0A8B4Q7H5"/>
<feature type="transmembrane region" description="Helical" evidence="9">
    <location>
        <begin position="300"/>
        <end position="319"/>
    </location>
</feature>
<keyword evidence="7 9" id="KW-1133">Transmembrane helix</keyword>
<evidence type="ECO:0000256" key="9">
    <source>
        <dbReference type="HAMAP-Rule" id="MF_00024"/>
    </source>
</evidence>